<name>A0A6J5KNX3_9CAUD</name>
<proteinExistence type="predicted"/>
<protein>
    <recommendedName>
        <fullName evidence="1">SWIM-type domain-containing protein</fullName>
    </recommendedName>
</protein>
<accession>A0A6J5KNX3</accession>
<dbReference type="EMBL" id="LR796167">
    <property type="protein sequence ID" value="CAB4123055.1"/>
    <property type="molecule type" value="Genomic_DNA"/>
</dbReference>
<reference evidence="2" key="1">
    <citation type="submission" date="2020-04" db="EMBL/GenBank/DDBJ databases">
        <authorList>
            <person name="Chiriac C."/>
            <person name="Salcher M."/>
            <person name="Ghai R."/>
            <person name="Kavagutti S V."/>
        </authorList>
    </citation>
    <scope>NUCLEOTIDE SEQUENCE</scope>
</reference>
<gene>
    <name evidence="2" type="ORF">UFOVP29_214</name>
</gene>
<evidence type="ECO:0000313" key="2">
    <source>
        <dbReference type="EMBL" id="CAB4123055.1"/>
    </source>
</evidence>
<feature type="domain" description="SWIM-type" evidence="1">
    <location>
        <begin position="105"/>
        <end position="138"/>
    </location>
</feature>
<organism evidence="2">
    <name type="scientific">uncultured Caudovirales phage</name>
    <dbReference type="NCBI Taxonomy" id="2100421"/>
    <lineage>
        <taxon>Viruses</taxon>
        <taxon>Duplodnaviria</taxon>
        <taxon>Heunggongvirae</taxon>
        <taxon>Uroviricota</taxon>
        <taxon>Caudoviricetes</taxon>
        <taxon>Peduoviridae</taxon>
        <taxon>Maltschvirus</taxon>
        <taxon>Maltschvirus maltsch</taxon>
    </lineage>
</organism>
<dbReference type="PROSITE" id="PS50966">
    <property type="entry name" value="ZF_SWIM"/>
    <property type="match status" value="1"/>
</dbReference>
<dbReference type="InterPro" id="IPR007527">
    <property type="entry name" value="Znf_SWIM"/>
</dbReference>
<dbReference type="GO" id="GO:0008270">
    <property type="term" value="F:zinc ion binding"/>
    <property type="evidence" value="ECO:0007669"/>
    <property type="project" value="InterPro"/>
</dbReference>
<sequence length="138" mass="15038">MMKNTLPPVGAEITVVVRNRRQGMVVWYPATDTHQGRIMATPSWVEQGNFCMTGDVPQHPMRVINYANVVSMTQGGESVTVPVVKKAAEPVIKTYEIAGSRGNSYTVTFQNGAWKCPCVAGGFNKECKHLKAAKLQAA</sequence>
<evidence type="ECO:0000259" key="1">
    <source>
        <dbReference type="PROSITE" id="PS50966"/>
    </source>
</evidence>